<dbReference type="EMBL" id="CAJNRF010009494">
    <property type="protein sequence ID" value="CAF2111054.1"/>
    <property type="molecule type" value="Genomic_DNA"/>
</dbReference>
<feature type="transmembrane region" description="Helical" evidence="2">
    <location>
        <begin position="92"/>
        <end position="115"/>
    </location>
</feature>
<evidence type="ECO:0000256" key="1">
    <source>
        <dbReference type="SAM" id="MobiDB-lite"/>
    </source>
</evidence>
<feature type="transmembrane region" description="Helical" evidence="2">
    <location>
        <begin position="59"/>
        <end position="80"/>
    </location>
</feature>
<keyword evidence="6" id="KW-1185">Reference proteome</keyword>
<dbReference type="Proteomes" id="UP000663856">
    <property type="component" value="Unassembled WGS sequence"/>
</dbReference>
<comment type="caution">
    <text evidence="3">The sequence shown here is derived from an EMBL/GenBank/DDBJ whole genome shotgun (WGS) entry which is preliminary data.</text>
</comment>
<keyword evidence="2" id="KW-0812">Transmembrane</keyword>
<gene>
    <name evidence="4" type="ORF">OVN521_LOCUS14995</name>
    <name evidence="3" type="ORF">WKI299_LOCUS22278</name>
</gene>
<dbReference type="Proteomes" id="UP000663866">
    <property type="component" value="Unassembled WGS sequence"/>
</dbReference>
<evidence type="ECO:0000313" key="5">
    <source>
        <dbReference type="Proteomes" id="UP000663856"/>
    </source>
</evidence>
<evidence type="ECO:0000313" key="4">
    <source>
        <dbReference type="EMBL" id="CAF4000141.1"/>
    </source>
</evidence>
<accession>A0A816UGZ9</accession>
<name>A0A816UGZ9_9BILA</name>
<dbReference type="InterPro" id="IPR040350">
    <property type="entry name" value="TMEM272"/>
</dbReference>
<evidence type="ECO:0000313" key="6">
    <source>
        <dbReference type="Proteomes" id="UP000663866"/>
    </source>
</evidence>
<reference evidence="3" key="1">
    <citation type="submission" date="2021-02" db="EMBL/GenBank/DDBJ databases">
        <authorList>
            <person name="Nowell W R."/>
        </authorList>
    </citation>
    <scope>NUCLEOTIDE SEQUENCE</scope>
</reference>
<sequence length="234" mass="26792">MNDMMEININSMPDNEQIKEDADEDEEEEEEEQPLDQDNLEILNVKTNLFINICQSSSIFFILVIILIIPISQVAVGWHYSTACPINQSIPYYLVVSGIVGFLLVLLISVSQMIARTMPNVVFDDAVNRANVNRATMLVGCGACSIMCISLTLFVFLFGWSMAGWAWVLEAWHRVQFQHEANNDYCHPLVYRFTVALLLIKVSYNMVFFCWLCRKACPKIINFQRKKTVTTLEC</sequence>
<organism evidence="3 5">
    <name type="scientific">Rotaria magnacalcarata</name>
    <dbReference type="NCBI Taxonomy" id="392030"/>
    <lineage>
        <taxon>Eukaryota</taxon>
        <taxon>Metazoa</taxon>
        <taxon>Spiralia</taxon>
        <taxon>Gnathifera</taxon>
        <taxon>Rotifera</taxon>
        <taxon>Eurotatoria</taxon>
        <taxon>Bdelloidea</taxon>
        <taxon>Philodinida</taxon>
        <taxon>Philodinidae</taxon>
        <taxon>Rotaria</taxon>
    </lineage>
</organism>
<dbReference type="AlphaFoldDB" id="A0A816UGZ9"/>
<evidence type="ECO:0000256" key="2">
    <source>
        <dbReference type="SAM" id="Phobius"/>
    </source>
</evidence>
<proteinExistence type="predicted"/>
<keyword evidence="2" id="KW-1133">Transmembrane helix</keyword>
<feature type="transmembrane region" description="Helical" evidence="2">
    <location>
        <begin position="136"/>
        <end position="169"/>
    </location>
</feature>
<keyword evidence="2" id="KW-0472">Membrane</keyword>
<dbReference type="PANTHER" id="PTHR33444">
    <property type="entry name" value="SI:DKEY-19B23.12-RELATED"/>
    <property type="match status" value="1"/>
</dbReference>
<dbReference type="PANTHER" id="PTHR33444:SF7">
    <property type="entry name" value="TRANSMEMBRANE PROTEIN 272"/>
    <property type="match status" value="1"/>
</dbReference>
<evidence type="ECO:0000313" key="3">
    <source>
        <dbReference type="EMBL" id="CAF2111054.1"/>
    </source>
</evidence>
<protein>
    <submittedName>
        <fullName evidence="3">Uncharacterized protein</fullName>
    </submittedName>
</protein>
<feature type="compositionally biased region" description="Acidic residues" evidence="1">
    <location>
        <begin position="21"/>
        <end position="36"/>
    </location>
</feature>
<dbReference type="EMBL" id="CAJOBG010002338">
    <property type="protein sequence ID" value="CAF4000141.1"/>
    <property type="molecule type" value="Genomic_DNA"/>
</dbReference>
<feature type="transmembrane region" description="Helical" evidence="2">
    <location>
        <begin position="189"/>
        <end position="212"/>
    </location>
</feature>
<feature type="region of interest" description="Disordered" evidence="1">
    <location>
        <begin position="9"/>
        <end position="36"/>
    </location>
</feature>